<dbReference type="Pfam" id="PF13585">
    <property type="entry name" value="CHU_C"/>
    <property type="match status" value="1"/>
</dbReference>
<sequence>MNLKKHLATCISSLLFSILYLNAQEAVHNFGTLKIHDTGSLGFHGDLINDGSFDENLGLAGFYNENNAIISGAFRPIFNDLEVVVNNHLELEVGVGITNNSNFVIGNIVTPREQLNITLDYNNNAFYTGETAATKVDGYSAITNKQNFLFPIGNTNKIRPLELLSSNTNMYAKAAYFYEDPNNPSTFATNFNTNSKSDILLRLSNFEFWDLDGEVLSTVKLHWDSESQINEIVNTLEDLRVVGWNRDENMWVDLGNSTFSGDFNAGTITSNEFIPEDYDIITFGESLSTESITLDNYILTPNSDGINDYLEIDAVALSPNNKLEIYNRWGRIVYSEVNYKNRFNGIANNEFTVSKKNGLPDGIYFYIISLYDIDIKHQGYLYINQ</sequence>
<evidence type="ECO:0000313" key="2">
    <source>
        <dbReference type="EMBL" id="SMC32306.1"/>
    </source>
</evidence>
<feature type="signal peptide" evidence="1">
    <location>
        <begin position="1"/>
        <end position="23"/>
    </location>
</feature>
<evidence type="ECO:0000313" key="3">
    <source>
        <dbReference type="Proteomes" id="UP000192360"/>
    </source>
</evidence>
<organism evidence="2 3">
    <name type="scientific">Cellulophaga tyrosinoxydans</name>
    <dbReference type="NCBI Taxonomy" id="504486"/>
    <lineage>
        <taxon>Bacteria</taxon>
        <taxon>Pseudomonadati</taxon>
        <taxon>Bacteroidota</taxon>
        <taxon>Flavobacteriia</taxon>
        <taxon>Flavobacteriales</taxon>
        <taxon>Flavobacteriaceae</taxon>
        <taxon>Cellulophaga</taxon>
    </lineage>
</organism>
<gene>
    <name evidence="2" type="ORF">SAMN05660703_0114</name>
</gene>
<dbReference type="InterPro" id="IPR026341">
    <property type="entry name" value="T9SS_type_B"/>
</dbReference>
<name>A0A1W1Y825_9FLAO</name>
<dbReference type="NCBIfam" id="TIGR04131">
    <property type="entry name" value="Bac_Flav_CTERM"/>
    <property type="match status" value="1"/>
</dbReference>
<keyword evidence="1" id="KW-0732">Signal</keyword>
<reference evidence="3" key="1">
    <citation type="submission" date="2017-04" db="EMBL/GenBank/DDBJ databases">
        <authorList>
            <person name="Varghese N."/>
            <person name="Submissions S."/>
        </authorList>
    </citation>
    <scope>NUCLEOTIDE SEQUENCE [LARGE SCALE GENOMIC DNA]</scope>
    <source>
        <strain evidence="3">DSM 21164</strain>
    </source>
</reference>
<dbReference type="STRING" id="504486.SAMN05660703_0114"/>
<dbReference type="OrthoDB" id="1489185at2"/>
<evidence type="ECO:0000256" key="1">
    <source>
        <dbReference type="SAM" id="SignalP"/>
    </source>
</evidence>
<dbReference type="Proteomes" id="UP000192360">
    <property type="component" value="Unassembled WGS sequence"/>
</dbReference>
<proteinExistence type="predicted"/>
<feature type="chain" id="PRO_5013048773" evidence="1">
    <location>
        <begin position="24"/>
        <end position="385"/>
    </location>
</feature>
<keyword evidence="3" id="KW-1185">Reference proteome</keyword>
<protein>
    <submittedName>
        <fullName evidence="2">Gliding motility-associated C-terminal domain-containing protein</fullName>
    </submittedName>
</protein>
<accession>A0A1W1Y825</accession>
<dbReference type="RefSeq" id="WP_084059360.1">
    <property type="nucleotide sequence ID" value="NZ_FWXO01000001.1"/>
</dbReference>
<dbReference type="AlphaFoldDB" id="A0A1W1Y825"/>
<dbReference type="EMBL" id="FWXO01000001">
    <property type="protein sequence ID" value="SMC32306.1"/>
    <property type="molecule type" value="Genomic_DNA"/>
</dbReference>